<dbReference type="EMBL" id="CAUYUJ010017474">
    <property type="protein sequence ID" value="CAK0875103.1"/>
    <property type="molecule type" value="Genomic_DNA"/>
</dbReference>
<reference evidence="4" key="1">
    <citation type="submission" date="2023-10" db="EMBL/GenBank/DDBJ databases">
        <authorList>
            <person name="Chen Y."/>
            <person name="Shah S."/>
            <person name="Dougan E. K."/>
            <person name="Thang M."/>
            <person name="Chan C."/>
        </authorList>
    </citation>
    <scope>NUCLEOTIDE SEQUENCE [LARGE SCALE GENOMIC DNA]</scope>
</reference>
<dbReference type="Gene3D" id="3.30.1370.10">
    <property type="entry name" value="K Homology domain, type 1"/>
    <property type="match status" value="1"/>
</dbReference>
<evidence type="ECO:0000313" key="4">
    <source>
        <dbReference type="EMBL" id="CAK0875103.1"/>
    </source>
</evidence>
<feature type="compositionally biased region" description="Basic residues" evidence="2">
    <location>
        <begin position="40"/>
        <end position="50"/>
    </location>
</feature>
<comment type="caution">
    <text evidence="4">The sequence shown here is derived from an EMBL/GenBank/DDBJ whole genome shotgun (WGS) entry which is preliminary data.</text>
</comment>
<evidence type="ECO:0000256" key="1">
    <source>
        <dbReference type="PROSITE-ProRule" id="PRU00117"/>
    </source>
</evidence>
<feature type="compositionally biased region" description="Basic residues" evidence="2">
    <location>
        <begin position="125"/>
        <end position="157"/>
    </location>
</feature>
<dbReference type="InterPro" id="IPR004088">
    <property type="entry name" value="KH_dom_type_1"/>
</dbReference>
<feature type="compositionally biased region" description="Basic and acidic residues" evidence="2">
    <location>
        <begin position="51"/>
        <end position="124"/>
    </location>
</feature>
<feature type="compositionally biased region" description="Acidic residues" evidence="2">
    <location>
        <begin position="25"/>
        <end position="34"/>
    </location>
</feature>
<dbReference type="Proteomes" id="UP001189429">
    <property type="component" value="Unassembled WGS sequence"/>
</dbReference>
<protein>
    <recommendedName>
        <fullName evidence="3">K Homology domain-containing protein</fullName>
    </recommendedName>
</protein>
<proteinExistence type="predicted"/>
<feature type="non-terminal residue" evidence="4">
    <location>
        <position position="1"/>
    </location>
</feature>
<feature type="region of interest" description="Disordered" evidence="2">
    <location>
        <begin position="1"/>
        <end position="293"/>
    </location>
</feature>
<evidence type="ECO:0000256" key="2">
    <source>
        <dbReference type="SAM" id="MobiDB-lite"/>
    </source>
</evidence>
<feature type="domain" description="K Homology" evidence="3">
    <location>
        <begin position="302"/>
        <end position="348"/>
    </location>
</feature>
<dbReference type="InterPro" id="IPR036612">
    <property type="entry name" value="KH_dom_type_1_sf"/>
</dbReference>
<dbReference type="SUPFAM" id="SSF54791">
    <property type="entry name" value="Eukaryotic type KH-domain (KH-domain type I)"/>
    <property type="match status" value="1"/>
</dbReference>
<evidence type="ECO:0000313" key="5">
    <source>
        <dbReference type="Proteomes" id="UP001189429"/>
    </source>
</evidence>
<keyword evidence="1" id="KW-0694">RNA-binding</keyword>
<name>A0ABN9VNY7_9DINO</name>
<dbReference type="Pfam" id="PF00013">
    <property type="entry name" value="KH_1"/>
    <property type="match status" value="1"/>
</dbReference>
<feature type="compositionally biased region" description="Basic and acidic residues" evidence="2">
    <location>
        <begin position="158"/>
        <end position="187"/>
    </location>
</feature>
<sequence>EKAAERKDKKEKKDKSRDAEKERAEEETDKEASDDDKKAKKDKKDKKKKDKDKDDERKEDEDVKKKDKERSRSRDERQDKKRDSKSRSRDKKKDKDRGDRDRSREKDKDKDKDKDKRKERSGSRKKDRSKSRKKERSRSKKRSRSRRRSPSKRRRRSGSRERDRSRDRDRDRDRRDRDRDRDRDRQATRNRGGAISPESMPTGRGDRDRDRDRERDRGRDAPSSMPPPSAAPPANFRSGDAPAGAGAEGDAGGGKRKRKSMWDEEGPKSGVPDWLQDLMPKAEPGPPPGVDPSRFKVLKMAAVQIRALIGKGGETVQDIRHRSGADIKIECGLNDQQGNVSFVGDVEKTEQMITEALAAKGCPLGMPVPPLGAPGLPGMPGMPGMPGLPGLPGMPGMPAGSLSLLAPMRKYVGRVQYIKDLSLGLPATALLYNSIAISVLGFVLQLIEPTADLLKTERAMLRKLVAGPGNWLPPKYEFNLDRTTLLLVQVLRECYVLPESGAPEGPKLPKDRVIARWVNCGVPGGFLAVSVYLVAAKGLDAESKLILGQLGEYLAYVQAGSRSAEAWSCGDHLESDGGVDWEFGNSFSAARLTLRAASTRLPGAEALGEPSAPGWRLDSVLGPGYQLPVSAHAESLKHFRAGYDEDWADAVLGLYGDTVEDPVEAPSGGAAAVTLDVAALEPQGMVDLLYGEFAKLMEADLLGERVMAELDSLGRIPEGVRSLAAWGSRHHPALELEPWAGEAQHAAGAAYHRVAQVGWPRSRLVTKTCGCAIMINEAWFGKKDIMPIITPPAALRFVG</sequence>
<evidence type="ECO:0000259" key="3">
    <source>
        <dbReference type="Pfam" id="PF00013"/>
    </source>
</evidence>
<organism evidence="4 5">
    <name type="scientific">Prorocentrum cordatum</name>
    <dbReference type="NCBI Taxonomy" id="2364126"/>
    <lineage>
        <taxon>Eukaryota</taxon>
        <taxon>Sar</taxon>
        <taxon>Alveolata</taxon>
        <taxon>Dinophyceae</taxon>
        <taxon>Prorocentrales</taxon>
        <taxon>Prorocentraceae</taxon>
        <taxon>Prorocentrum</taxon>
    </lineage>
</organism>
<feature type="compositionally biased region" description="Basic and acidic residues" evidence="2">
    <location>
        <begin position="1"/>
        <end position="24"/>
    </location>
</feature>
<keyword evidence="5" id="KW-1185">Reference proteome</keyword>
<gene>
    <name evidence="4" type="ORF">PCOR1329_LOCUS59841</name>
</gene>
<dbReference type="PROSITE" id="PS50084">
    <property type="entry name" value="KH_TYPE_1"/>
    <property type="match status" value="1"/>
</dbReference>
<feature type="compositionally biased region" description="Basic and acidic residues" evidence="2">
    <location>
        <begin position="204"/>
        <end position="220"/>
    </location>
</feature>
<accession>A0ABN9VNY7</accession>